<evidence type="ECO:0000313" key="8">
    <source>
        <dbReference type="EMBL" id="PWK55503.1"/>
    </source>
</evidence>
<keyword evidence="5 6" id="KW-0472">Membrane</keyword>
<evidence type="ECO:0000259" key="7">
    <source>
        <dbReference type="PROSITE" id="PS50850"/>
    </source>
</evidence>
<reference evidence="8 9" key="1">
    <citation type="submission" date="2018-05" db="EMBL/GenBank/DDBJ databases">
        <title>Genomic Encyclopedia of Type Strains, Phase IV (KMG-IV): sequencing the most valuable type-strain genomes for metagenomic binning, comparative biology and taxonomic classification.</title>
        <authorList>
            <person name="Goeker M."/>
        </authorList>
    </citation>
    <scope>NUCLEOTIDE SEQUENCE [LARGE SCALE GENOMIC DNA]</scope>
    <source>
        <strain evidence="8 9">DSM 103371</strain>
    </source>
</reference>
<comment type="caution">
    <text evidence="8">The sequence shown here is derived from an EMBL/GenBank/DDBJ whole genome shotgun (WGS) entry which is preliminary data.</text>
</comment>
<feature type="transmembrane region" description="Helical" evidence="6">
    <location>
        <begin position="270"/>
        <end position="288"/>
    </location>
</feature>
<feature type="transmembrane region" description="Helical" evidence="6">
    <location>
        <begin position="159"/>
        <end position="179"/>
    </location>
</feature>
<evidence type="ECO:0000313" key="9">
    <source>
        <dbReference type="Proteomes" id="UP000245390"/>
    </source>
</evidence>
<feature type="transmembrane region" description="Helical" evidence="6">
    <location>
        <begin position="9"/>
        <end position="30"/>
    </location>
</feature>
<dbReference type="GO" id="GO:0016020">
    <property type="term" value="C:membrane"/>
    <property type="evidence" value="ECO:0007669"/>
    <property type="project" value="UniProtKB-SubCell"/>
</dbReference>
<evidence type="ECO:0000256" key="4">
    <source>
        <dbReference type="ARBA" id="ARBA00022989"/>
    </source>
</evidence>
<evidence type="ECO:0000256" key="3">
    <source>
        <dbReference type="ARBA" id="ARBA00022692"/>
    </source>
</evidence>
<dbReference type="EMBL" id="QGGV01000007">
    <property type="protein sequence ID" value="PWK55503.1"/>
    <property type="molecule type" value="Genomic_DNA"/>
</dbReference>
<dbReference type="Gene3D" id="1.20.1250.20">
    <property type="entry name" value="MFS general substrate transporter like domains"/>
    <property type="match status" value="1"/>
</dbReference>
<dbReference type="PROSITE" id="PS50850">
    <property type="entry name" value="MFS"/>
    <property type="match status" value="1"/>
</dbReference>
<dbReference type="PANTHER" id="PTHR42718:SF9">
    <property type="entry name" value="MAJOR FACILITATOR SUPERFAMILY MULTIDRUG TRANSPORTER MFSC"/>
    <property type="match status" value="1"/>
</dbReference>
<feature type="domain" description="Major facilitator superfamily (MFS) profile" evidence="7">
    <location>
        <begin position="8"/>
        <end position="378"/>
    </location>
</feature>
<feature type="transmembrane region" description="Helical" evidence="6">
    <location>
        <begin position="294"/>
        <end position="317"/>
    </location>
</feature>
<protein>
    <submittedName>
        <fullName evidence="8">Putative MFS family arabinose efflux permease</fullName>
    </submittedName>
</protein>
<gene>
    <name evidence="8" type="ORF">C8D95_107169</name>
</gene>
<organism evidence="8 9">
    <name type="scientific">Silicimonas algicola</name>
    <dbReference type="NCBI Taxonomy" id="1826607"/>
    <lineage>
        <taxon>Bacteria</taxon>
        <taxon>Pseudomonadati</taxon>
        <taxon>Pseudomonadota</taxon>
        <taxon>Alphaproteobacteria</taxon>
        <taxon>Rhodobacterales</taxon>
        <taxon>Paracoccaceae</taxon>
    </lineage>
</organism>
<feature type="transmembrane region" description="Helical" evidence="6">
    <location>
        <begin position="354"/>
        <end position="373"/>
    </location>
</feature>
<feature type="transmembrane region" description="Helical" evidence="6">
    <location>
        <begin position="205"/>
        <end position="224"/>
    </location>
</feature>
<feature type="transmembrane region" description="Helical" evidence="6">
    <location>
        <begin position="132"/>
        <end position="153"/>
    </location>
</feature>
<keyword evidence="3 6" id="KW-0812">Transmembrane</keyword>
<accession>A0A316G494</accession>
<dbReference type="GO" id="GO:0022857">
    <property type="term" value="F:transmembrane transporter activity"/>
    <property type="evidence" value="ECO:0007669"/>
    <property type="project" value="InterPro"/>
</dbReference>
<dbReference type="PANTHER" id="PTHR42718">
    <property type="entry name" value="MAJOR FACILITATOR SUPERFAMILY MULTIDRUG TRANSPORTER MFSC"/>
    <property type="match status" value="1"/>
</dbReference>
<feature type="transmembrane region" description="Helical" evidence="6">
    <location>
        <begin position="236"/>
        <end position="258"/>
    </location>
</feature>
<dbReference type="InterPro" id="IPR020846">
    <property type="entry name" value="MFS_dom"/>
</dbReference>
<dbReference type="InterPro" id="IPR036259">
    <property type="entry name" value="MFS_trans_sf"/>
</dbReference>
<dbReference type="Pfam" id="PF07690">
    <property type="entry name" value="MFS_1"/>
    <property type="match status" value="1"/>
</dbReference>
<keyword evidence="2" id="KW-0813">Transport</keyword>
<name>A0A316G494_9RHOB</name>
<keyword evidence="9" id="KW-1185">Reference proteome</keyword>
<dbReference type="InterPro" id="IPR011701">
    <property type="entry name" value="MFS"/>
</dbReference>
<feature type="transmembrane region" description="Helical" evidence="6">
    <location>
        <begin position="45"/>
        <end position="65"/>
    </location>
</feature>
<proteinExistence type="predicted"/>
<evidence type="ECO:0000256" key="5">
    <source>
        <dbReference type="ARBA" id="ARBA00023136"/>
    </source>
</evidence>
<comment type="subcellular location">
    <subcellularLocation>
        <location evidence="1">Membrane</location>
        <topology evidence="1">Multi-pass membrane protein</topology>
    </subcellularLocation>
</comment>
<evidence type="ECO:0000256" key="2">
    <source>
        <dbReference type="ARBA" id="ARBA00022448"/>
    </source>
</evidence>
<dbReference type="SUPFAM" id="SSF103473">
    <property type="entry name" value="MFS general substrate transporter"/>
    <property type="match status" value="1"/>
</dbReference>
<evidence type="ECO:0000256" key="1">
    <source>
        <dbReference type="ARBA" id="ARBA00004141"/>
    </source>
</evidence>
<sequence>MTVSTPKAIIGPIAVSVAFVMELTLVPLLLPEIQNEFGLSLSQMAWVFNSYGIAVAVGVLIGGWLGDVGNANRIFGIGVLFFATGSMLVAFAGSYEALTAARALQGLGGGIFSPLIPILLTRASPRQPGKVLIVWGSVAGYVASAAPFFYSSVLNGHRWNLAFIILAVISLVALAIVLVSRPPDAQSPSAPAIPRYTRLLRAPELWIVFGYVFCTYGAITYYLFRLPLWLAEQEVQVVSIGLNLSILWLSFSIVSTLLRNWVDEPRLKGIMLAAPLFVAAGFPLAYLCNSAVCLIVASALLGTGLACSNAPSTQLVLKFAPRGMSAISASLDITFARLGGVMTVAFLAQTTFGASVLVMIAMCLAALIFAVAATRRLDDFEQVTA</sequence>
<feature type="transmembrane region" description="Helical" evidence="6">
    <location>
        <begin position="74"/>
        <end position="95"/>
    </location>
</feature>
<dbReference type="AlphaFoldDB" id="A0A316G494"/>
<evidence type="ECO:0000256" key="6">
    <source>
        <dbReference type="SAM" id="Phobius"/>
    </source>
</evidence>
<keyword evidence="4 6" id="KW-1133">Transmembrane helix</keyword>
<dbReference type="Proteomes" id="UP000245390">
    <property type="component" value="Unassembled WGS sequence"/>
</dbReference>